<dbReference type="Proteomes" id="UP001497525">
    <property type="component" value="Unassembled WGS sequence"/>
</dbReference>
<evidence type="ECO:0000256" key="7">
    <source>
        <dbReference type="ARBA" id="ARBA00023065"/>
    </source>
</evidence>
<comment type="subcellular location">
    <subcellularLocation>
        <location evidence="1">Membrane</location>
        <topology evidence="1">Multi-pass membrane protein</topology>
    </subcellularLocation>
</comment>
<reference evidence="14" key="1">
    <citation type="submission" date="2024-06" db="EMBL/GenBank/DDBJ databases">
        <authorList>
            <person name="Liu X."/>
            <person name="Lenzi L."/>
            <person name="Haldenby T S."/>
            <person name="Uol C."/>
        </authorList>
    </citation>
    <scope>NUCLEOTIDE SEQUENCE</scope>
</reference>
<evidence type="ECO:0000256" key="13">
    <source>
        <dbReference type="SAM" id="SignalP"/>
    </source>
</evidence>
<keyword evidence="13" id="KW-0732">Signal</keyword>
<keyword evidence="9 11" id="KW-0739">Sodium transport</keyword>
<dbReference type="Pfam" id="PF00858">
    <property type="entry name" value="ASC"/>
    <property type="match status" value="1"/>
</dbReference>
<dbReference type="Gene3D" id="1.10.287.770">
    <property type="entry name" value="YojJ-like"/>
    <property type="match status" value="1"/>
</dbReference>
<comment type="similarity">
    <text evidence="11">Belongs to the amiloride-sensitive sodium channel (TC 1.A.6) family.</text>
</comment>
<gene>
    <name evidence="14" type="ORF">CDAUBV1_LOCUS15837</name>
</gene>
<keyword evidence="2 11" id="KW-0813">Transport</keyword>
<evidence type="ECO:0000256" key="5">
    <source>
        <dbReference type="ARBA" id="ARBA00022989"/>
    </source>
</evidence>
<protein>
    <submittedName>
        <fullName evidence="14">Uncharacterized protein</fullName>
    </submittedName>
</protein>
<keyword evidence="7 11" id="KW-0406">Ion transport</keyword>
<sequence length="710" mass="79367">MFMGLCICITLVVIQYCRHQTVFQLDYSGRLAVYDQIPGFTICPQAQDAQRLFRQAVARYGITAEGPWPPWLMKEVMDEFRRRALELSPNISFTVMTHRLPMGELKWDTSSSAVSPIYGMLHNFSVTFRMQPPHLAKAYRLTVMEQVPNMRSFICTTFEMRARIPTRSWSFLEIELNQTTPITEAKSTPSFTIITHERGELPFSAYDRHIHTVLPPGTAVSLYFSKSVTARLNTARNPCHEALDAKFLAGEYAGSEDRTPIPDDTEYDSLQGEAEEDWYVDLLDQLRLDIRTGSNGSKTTARLVAESDLLKQRRMAGEYNIISEPKPSPGKTVSLFGTEFLYSREACGWAECCRKVKFACNCTCKIDVLANSIQECKAEPNCERSQCSDQQISYKVCPLPCVMTKFIKHSAMVTSGSETNLPMEVSQLKLIRSEAVQVATEEEIFSLAKLFSEVGGLCSLFIGFSCIFIFELFEAAILVQSDVKQHSKDNSKVSPAIYTLANLRNEEMTTSETCALKERSTLQEDGRNISTVKFKGTVTAENCIDQFQDENHKYPRMDKAVKRRSTFPLPSHRLCQACTNAPKVETVSSLITPQKEQGLNALNSPLEDLPAHDGEIHILPLRFISNWTMGLPQIPDTSSSEPTSGWPLTSEGEAANSDDSVSRGFFNTYCGTSESRCAANTVVQIISILACTPAAIHQLLGTNALTWDSV</sequence>
<keyword evidence="10 11" id="KW-0407">Ion channel</keyword>
<accession>A0AAV2TV64</accession>
<proteinExistence type="inferred from homology"/>
<evidence type="ECO:0000256" key="4">
    <source>
        <dbReference type="ARBA" id="ARBA00022692"/>
    </source>
</evidence>
<feature type="signal peptide" evidence="13">
    <location>
        <begin position="1"/>
        <end position="19"/>
    </location>
</feature>
<evidence type="ECO:0000256" key="11">
    <source>
        <dbReference type="RuleBase" id="RU000679"/>
    </source>
</evidence>
<keyword evidence="3 11" id="KW-0894">Sodium channel</keyword>
<organism evidence="14 15">
    <name type="scientific">Calicophoron daubneyi</name>
    <name type="common">Rumen fluke</name>
    <name type="synonym">Paramphistomum daubneyi</name>
    <dbReference type="NCBI Taxonomy" id="300641"/>
    <lineage>
        <taxon>Eukaryota</taxon>
        <taxon>Metazoa</taxon>
        <taxon>Spiralia</taxon>
        <taxon>Lophotrochozoa</taxon>
        <taxon>Platyhelminthes</taxon>
        <taxon>Trematoda</taxon>
        <taxon>Digenea</taxon>
        <taxon>Plagiorchiida</taxon>
        <taxon>Pronocephalata</taxon>
        <taxon>Paramphistomoidea</taxon>
        <taxon>Paramphistomidae</taxon>
        <taxon>Calicophoron</taxon>
    </lineage>
</organism>
<name>A0AAV2TV64_CALDB</name>
<feature type="region of interest" description="Disordered" evidence="12">
    <location>
        <begin position="634"/>
        <end position="658"/>
    </location>
</feature>
<evidence type="ECO:0000256" key="12">
    <source>
        <dbReference type="SAM" id="MobiDB-lite"/>
    </source>
</evidence>
<evidence type="ECO:0000256" key="2">
    <source>
        <dbReference type="ARBA" id="ARBA00022448"/>
    </source>
</evidence>
<keyword evidence="6" id="KW-0915">Sodium</keyword>
<dbReference type="AlphaFoldDB" id="A0AAV2TV64"/>
<dbReference type="EMBL" id="CAXLJL010000734">
    <property type="protein sequence ID" value="CAL5140523.1"/>
    <property type="molecule type" value="Genomic_DNA"/>
</dbReference>
<evidence type="ECO:0000256" key="3">
    <source>
        <dbReference type="ARBA" id="ARBA00022461"/>
    </source>
</evidence>
<evidence type="ECO:0000313" key="15">
    <source>
        <dbReference type="Proteomes" id="UP001497525"/>
    </source>
</evidence>
<dbReference type="GO" id="GO:0005272">
    <property type="term" value="F:sodium channel activity"/>
    <property type="evidence" value="ECO:0007669"/>
    <property type="project" value="UniProtKB-KW"/>
</dbReference>
<comment type="caution">
    <text evidence="14">The sequence shown here is derived from an EMBL/GenBank/DDBJ whole genome shotgun (WGS) entry which is preliminary data.</text>
</comment>
<dbReference type="GO" id="GO:0016020">
    <property type="term" value="C:membrane"/>
    <property type="evidence" value="ECO:0007669"/>
    <property type="project" value="UniProtKB-SubCell"/>
</dbReference>
<evidence type="ECO:0000313" key="14">
    <source>
        <dbReference type="EMBL" id="CAL5140523.1"/>
    </source>
</evidence>
<evidence type="ECO:0000256" key="6">
    <source>
        <dbReference type="ARBA" id="ARBA00023053"/>
    </source>
</evidence>
<keyword evidence="5" id="KW-1133">Transmembrane helix</keyword>
<evidence type="ECO:0000256" key="8">
    <source>
        <dbReference type="ARBA" id="ARBA00023136"/>
    </source>
</evidence>
<feature type="chain" id="PRO_5043965779" evidence="13">
    <location>
        <begin position="20"/>
        <end position="710"/>
    </location>
</feature>
<evidence type="ECO:0000256" key="10">
    <source>
        <dbReference type="ARBA" id="ARBA00023303"/>
    </source>
</evidence>
<keyword evidence="8" id="KW-0472">Membrane</keyword>
<evidence type="ECO:0000256" key="1">
    <source>
        <dbReference type="ARBA" id="ARBA00004141"/>
    </source>
</evidence>
<feature type="compositionally biased region" description="Polar residues" evidence="12">
    <location>
        <begin position="635"/>
        <end position="647"/>
    </location>
</feature>
<evidence type="ECO:0000256" key="9">
    <source>
        <dbReference type="ARBA" id="ARBA00023201"/>
    </source>
</evidence>
<dbReference type="InterPro" id="IPR001873">
    <property type="entry name" value="ENaC"/>
</dbReference>
<keyword evidence="4 11" id="KW-0812">Transmembrane</keyword>